<gene>
    <name evidence="1" type="ORF">LZ496_13400</name>
</gene>
<dbReference type="Proteomes" id="UP001203410">
    <property type="component" value="Unassembled WGS sequence"/>
</dbReference>
<comment type="caution">
    <text evidence="1">The sequence shown here is derived from an EMBL/GenBank/DDBJ whole genome shotgun (WGS) entry which is preliminary data.</text>
</comment>
<evidence type="ECO:0000313" key="2">
    <source>
        <dbReference type="Proteomes" id="UP001203410"/>
    </source>
</evidence>
<reference evidence="1 2" key="1">
    <citation type="submission" date="2022-05" db="EMBL/GenBank/DDBJ databases">
        <authorList>
            <person name="Jo J.-H."/>
            <person name="Im W.-T."/>
        </authorList>
    </citation>
    <scope>NUCLEOTIDE SEQUENCE [LARGE SCALE GENOMIC DNA]</scope>
    <source>
        <strain evidence="1 2">NSE70-1</strain>
    </source>
</reference>
<dbReference type="EMBL" id="JAMGBA010000004">
    <property type="protein sequence ID" value="MCL6699772.1"/>
    <property type="molecule type" value="Genomic_DNA"/>
</dbReference>
<evidence type="ECO:0000313" key="1">
    <source>
        <dbReference type="EMBL" id="MCL6699772.1"/>
    </source>
</evidence>
<organism evidence="1 2">
    <name type="scientific">Sphingomonas caseinilyticus</name>
    <dbReference type="NCBI Taxonomy" id="2908205"/>
    <lineage>
        <taxon>Bacteria</taxon>
        <taxon>Pseudomonadati</taxon>
        <taxon>Pseudomonadota</taxon>
        <taxon>Alphaproteobacteria</taxon>
        <taxon>Sphingomonadales</taxon>
        <taxon>Sphingomonadaceae</taxon>
        <taxon>Sphingomonas</taxon>
    </lineage>
</organism>
<sequence>MTIECHSSDYFREREAKERALADLASAEDIRKIYLSLADWYRLLAENAELEERKSENPTRPSQP</sequence>
<protein>
    <submittedName>
        <fullName evidence="1">Uncharacterized protein</fullName>
    </submittedName>
</protein>
<keyword evidence="2" id="KW-1185">Reference proteome</keyword>
<name>A0ABT0RXT1_9SPHN</name>
<dbReference type="RefSeq" id="WP_249905229.1">
    <property type="nucleotide sequence ID" value="NZ_JAMGBA010000004.1"/>
</dbReference>
<proteinExistence type="predicted"/>
<accession>A0ABT0RXT1</accession>